<keyword evidence="3" id="KW-1185">Reference proteome</keyword>
<organism evidence="2 3">
    <name type="scientific">Kushneria aurantia</name>
    <dbReference type="NCBI Taxonomy" id="504092"/>
    <lineage>
        <taxon>Bacteria</taxon>
        <taxon>Pseudomonadati</taxon>
        <taxon>Pseudomonadota</taxon>
        <taxon>Gammaproteobacteria</taxon>
        <taxon>Oceanospirillales</taxon>
        <taxon>Halomonadaceae</taxon>
        <taxon>Kushneria</taxon>
    </lineage>
</organism>
<comment type="caution">
    <text evidence="2">The sequence shown here is derived from an EMBL/GenBank/DDBJ whole genome shotgun (WGS) entry which is preliminary data.</text>
</comment>
<dbReference type="InterPro" id="IPR020556">
    <property type="entry name" value="Amidase_CS"/>
</dbReference>
<name>A0ABV6G0Q2_9GAMM</name>
<feature type="domain" description="Amidase" evidence="1">
    <location>
        <begin position="17"/>
        <end position="173"/>
    </location>
</feature>
<dbReference type="EMBL" id="JBHLVX010000013">
    <property type="protein sequence ID" value="MFC0267211.1"/>
    <property type="molecule type" value="Genomic_DNA"/>
</dbReference>
<dbReference type="SUPFAM" id="SSF75304">
    <property type="entry name" value="Amidase signature (AS) enzymes"/>
    <property type="match status" value="1"/>
</dbReference>
<dbReference type="RefSeq" id="WP_033195309.1">
    <property type="nucleotide sequence ID" value="NZ_JBHLVX010000013.1"/>
</dbReference>
<dbReference type="InterPro" id="IPR023631">
    <property type="entry name" value="Amidase_dom"/>
</dbReference>
<protein>
    <submittedName>
        <fullName evidence="2">Amidase</fullName>
    </submittedName>
</protein>
<dbReference type="InterPro" id="IPR000120">
    <property type="entry name" value="Amidase"/>
</dbReference>
<evidence type="ECO:0000313" key="2">
    <source>
        <dbReference type="EMBL" id="MFC0267211.1"/>
    </source>
</evidence>
<proteinExistence type="predicted"/>
<dbReference type="InterPro" id="IPR036928">
    <property type="entry name" value="AS_sf"/>
</dbReference>
<sequence>MSILISSLMLGKGGKRVVVKDSIDIAGSPTQAGSAALAEAAPATAHADIVARTLQAGYRIVGKANLHELAFGMTGVNGWAGTPENPRYPALIPGGSSSGSAAAVASGLAEIGIGTDTGGSIRVPAACCGVYGFKPTFGRLSREGVMPAVSSLDCVGPFAADLAELIGFMKAVDKGFAQASLGPVTSLGMAEVAAEPAIVEGIDRQVEKAGVPRSSVSLGMLDEAFQAAMTIIKRETYLAYEGLLASGKLGSDVDKRLRAAAVTTDADVAEAEKVRRAFTAKVDALLDRHDYLVLPTLPHFPMTLREALAGQQDLDLSRFARPFNLSGHPALSLPLASHRGLPVAMQLIGRHGDDAGVCRAGWQLLHPASHRDDTANRR</sequence>
<reference evidence="2 3" key="1">
    <citation type="submission" date="2024-09" db="EMBL/GenBank/DDBJ databases">
        <authorList>
            <person name="Sun Q."/>
            <person name="Mori K."/>
        </authorList>
    </citation>
    <scope>NUCLEOTIDE SEQUENCE [LARGE SCALE GENOMIC DNA]</scope>
    <source>
        <strain evidence="2 3">CCM 7415</strain>
    </source>
</reference>
<dbReference type="Proteomes" id="UP001589814">
    <property type="component" value="Unassembled WGS sequence"/>
</dbReference>
<gene>
    <name evidence="2" type="ORF">ACFFHW_04205</name>
</gene>
<dbReference type="PANTHER" id="PTHR11895">
    <property type="entry name" value="TRANSAMIDASE"/>
    <property type="match status" value="1"/>
</dbReference>
<dbReference type="PROSITE" id="PS00571">
    <property type="entry name" value="AMIDASES"/>
    <property type="match status" value="1"/>
</dbReference>
<dbReference type="PANTHER" id="PTHR11895:SF176">
    <property type="entry name" value="AMIDASE AMID-RELATED"/>
    <property type="match status" value="1"/>
</dbReference>
<evidence type="ECO:0000259" key="1">
    <source>
        <dbReference type="Pfam" id="PF01425"/>
    </source>
</evidence>
<dbReference type="Gene3D" id="3.90.1300.10">
    <property type="entry name" value="Amidase signature (AS) domain"/>
    <property type="match status" value="1"/>
</dbReference>
<dbReference type="Pfam" id="PF01425">
    <property type="entry name" value="Amidase"/>
    <property type="match status" value="2"/>
</dbReference>
<accession>A0ABV6G0Q2</accession>
<evidence type="ECO:0000313" key="3">
    <source>
        <dbReference type="Proteomes" id="UP001589814"/>
    </source>
</evidence>
<feature type="domain" description="Amidase" evidence="1">
    <location>
        <begin position="246"/>
        <end position="358"/>
    </location>
</feature>